<keyword evidence="10" id="KW-1185">Reference proteome</keyword>
<feature type="region of interest" description="Disordered" evidence="8">
    <location>
        <begin position="32"/>
        <end position="54"/>
    </location>
</feature>
<evidence type="ECO:0000256" key="3">
    <source>
        <dbReference type="ARBA" id="ARBA00022980"/>
    </source>
</evidence>
<reference evidence="9 10" key="1">
    <citation type="journal article" date="2018" name="Evol. Lett.">
        <title>Horizontal gene cluster transfer increased hallucinogenic mushroom diversity.</title>
        <authorList>
            <person name="Reynolds H.T."/>
            <person name="Vijayakumar V."/>
            <person name="Gluck-Thaler E."/>
            <person name="Korotkin H.B."/>
            <person name="Matheny P.B."/>
            <person name="Slot J.C."/>
        </authorList>
    </citation>
    <scope>NUCLEOTIDE SEQUENCE [LARGE SCALE GENOMIC DNA]</scope>
    <source>
        <strain evidence="9 10">2629</strain>
    </source>
</reference>
<name>A0A409VTP8_9AGAR</name>
<dbReference type="OrthoDB" id="270763at2759"/>
<feature type="compositionally biased region" description="Polar residues" evidence="8">
    <location>
        <begin position="225"/>
        <end position="242"/>
    </location>
</feature>
<dbReference type="PANTHER" id="PTHR21183:SF18">
    <property type="entry name" value="LARGE RIBOSOMAL SUBUNIT PROTEIN UL29M"/>
    <property type="match status" value="1"/>
</dbReference>
<evidence type="ECO:0000256" key="7">
    <source>
        <dbReference type="ARBA" id="ARBA00035399"/>
    </source>
</evidence>
<dbReference type="GO" id="GO:0032543">
    <property type="term" value="P:mitochondrial translation"/>
    <property type="evidence" value="ECO:0007669"/>
    <property type="project" value="TreeGrafter"/>
</dbReference>
<feature type="region of interest" description="Disordered" evidence="8">
    <location>
        <begin position="209"/>
        <end position="242"/>
    </location>
</feature>
<evidence type="ECO:0000256" key="6">
    <source>
        <dbReference type="ARBA" id="ARBA00035289"/>
    </source>
</evidence>
<dbReference type="FunCoup" id="A0A409VTP8">
    <property type="interactions" value="24"/>
</dbReference>
<keyword evidence="3" id="KW-0689">Ribosomal protein</keyword>
<evidence type="ECO:0000313" key="10">
    <source>
        <dbReference type="Proteomes" id="UP000284842"/>
    </source>
</evidence>
<evidence type="ECO:0000256" key="5">
    <source>
        <dbReference type="ARBA" id="ARBA00023274"/>
    </source>
</evidence>
<accession>A0A409VTP8</accession>
<dbReference type="Pfam" id="PF06984">
    <property type="entry name" value="MRP-L47"/>
    <property type="match status" value="1"/>
</dbReference>
<dbReference type="STRING" id="181874.A0A409VTP8"/>
<evidence type="ECO:0000313" key="9">
    <source>
        <dbReference type="EMBL" id="PPQ69613.1"/>
    </source>
</evidence>
<dbReference type="InterPro" id="IPR038340">
    <property type="entry name" value="MRP-L47_sf"/>
</dbReference>
<comment type="subcellular location">
    <subcellularLocation>
        <location evidence="1">Mitochondrion</location>
    </subcellularLocation>
</comment>
<dbReference type="InterPro" id="IPR036049">
    <property type="entry name" value="Ribosomal_uL29_sf"/>
</dbReference>
<dbReference type="InterPro" id="IPR010729">
    <property type="entry name" value="Ribosomal_uL29_mit"/>
</dbReference>
<keyword evidence="4" id="KW-0496">Mitochondrion</keyword>
<dbReference type="GO" id="GO:0005762">
    <property type="term" value="C:mitochondrial large ribosomal subunit"/>
    <property type="evidence" value="ECO:0007669"/>
    <property type="project" value="TreeGrafter"/>
</dbReference>
<dbReference type="Proteomes" id="UP000284842">
    <property type="component" value="Unassembled WGS sequence"/>
</dbReference>
<sequence>MFALSRSTASTCISKSLCRSFAQIVPASQGALPPVPAGQGQSQLFEETKTKPRPVHQKVPVREDHGLYAFFRRQPGDDLEGEARYEVFETPEQGQLMSGRAWRAAELRNKSFRELHTLWYVALREKNLLATQKEEVRRMGVTNPDLQVPAEKVRQCRKTMARIKAVINERRLAYQGAVEIARREQANREKKAAAQQYTESDELVYHYLTVESQRQDTKPSEEATDSQTTPKAEQPHQTSESS</sequence>
<organism evidence="9 10">
    <name type="scientific">Panaeolus cyanescens</name>
    <dbReference type="NCBI Taxonomy" id="181874"/>
    <lineage>
        <taxon>Eukaryota</taxon>
        <taxon>Fungi</taxon>
        <taxon>Dikarya</taxon>
        <taxon>Basidiomycota</taxon>
        <taxon>Agaricomycotina</taxon>
        <taxon>Agaricomycetes</taxon>
        <taxon>Agaricomycetidae</taxon>
        <taxon>Agaricales</taxon>
        <taxon>Agaricineae</taxon>
        <taxon>Galeropsidaceae</taxon>
        <taxon>Panaeolus</taxon>
    </lineage>
</organism>
<dbReference type="GO" id="GO:0003735">
    <property type="term" value="F:structural constituent of ribosome"/>
    <property type="evidence" value="ECO:0007669"/>
    <property type="project" value="InterPro"/>
</dbReference>
<evidence type="ECO:0000256" key="4">
    <source>
        <dbReference type="ARBA" id="ARBA00023128"/>
    </source>
</evidence>
<comment type="caution">
    <text evidence="9">The sequence shown here is derived from an EMBL/GenBank/DDBJ whole genome shotgun (WGS) entry which is preliminary data.</text>
</comment>
<dbReference type="SUPFAM" id="SSF46561">
    <property type="entry name" value="Ribosomal protein L29 (L29p)"/>
    <property type="match status" value="1"/>
</dbReference>
<proteinExistence type="inferred from homology"/>
<dbReference type="PANTHER" id="PTHR21183">
    <property type="entry name" value="RIBOSOMAL PROTEIN L47, MITOCHONDRIAL-RELATED"/>
    <property type="match status" value="1"/>
</dbReference>
<keyword evidence="5" id="KW-0687">Ribonucleoprotein</keyword>
<dbReference type="AlphaFoldDB" id="A0A409VTP8"/>
<dbReference type="EMBL" id="NHTK01005980">
    <property type="protein sequence ID" value="PPQ69613.1"/>
    <property type="molecule type" value="Genomic_DNA"/>
</dbReference>
<evidence type="ECO:0000256" key="2">
    <source>
        <dbReference type="ARBA" id="ARBA00009254"/>
    </source>
</evidence>
<gene>
    <name evidence="9" type="ORF">CVT24_001369</name>
</gene>
<dbReference type="InParanoid" id="A0A409VTP8"/>
<dbReference type="Gene3D" id="6.10.330.20">
    <property type="match status" value="1"/>
</dbReference>
<comment type="similarity">
    <text evidence="2">Belongs to the universal ribosomal protein uL29 family.</text>
</comment>
<evidence type="ECO:0000256" key="8">
    <source>
        <dbReference type="SAM" id="MobiDB-lite"/>
    </source>
</evidence>
<protein>
    <recommendedName>
        <fullName evidence="6">Large ribosomal subunit protein uL29m</fullName>
    </recommendedName>
    <alternativeName>
        <fullName evidence="7">54S ribosomal protein L4, mitochondrial</fullName>
    </alternativeName>
</protein>
<evidence type="ECO:0000256" key="1">
    <source>
        <dbReference type="ARBA" id="ARBA00004173"/>
    </source>
</evidence>